<dbReference type="AlphaFoldDB" id="A0A9Q5I2Z8"/>
<evidence type="ECO:0000313" key="3">
    <source>
        <dbReference type="Proteomes" id="UP000757232"/>
    </source>
</evidence>
<accession>A0A9Q5I2Z8</accession>
<gene>
    <name evidence="2" type="ORF">A7U60_g2045</name>
</gene>
<organism evidence="2 3">
    <name type="scientific">Sanghuangporus baumii</name>
    <name type="common">Phellinus baumii</name>
    <dbReference type="NCBI Taxonomy" id="108892"/>
    <lineage>
        <taxon>Eukaryota</taxon>
        <taxon>Fungi</taxon>
        <taxon>Dikarya</taxon>
        <taxon>Basidiomycota</taxon>
        <taxon>Agaricomycotina</taxon>
        <taxon>Agaricomycetes</taxon>
        <taxon>Hymenochaetales</taxon>
        <taxon>Hymenochaetaceae</taxon>
        <taxon>Sanghuangporus</taxon>
    </lineage>
</organism>
<dbReference type="OrthoDB" id="5835829at2759"/>
<dbReference type="Gene3D" id="3.40.50.2000">
    <property type="entry name" value="Glycogen Phosphorylase B"/>
    <property type="match status" value="2"/>
</dbReference>
<protein>
    <submittedName>
        <fullName evidence="2">UDP-Glycosyltransferase/glycogen phosphorylase</fullName>
    </submittedName>
</protein>
<keyword evidence="3" id="KW-1185">Reference proteome</keyword>
<dbReference type="Pfam" id="PF00201">
    <property type="entry name" value="UDPGT"/>
    <property type="match status" value="1"/>
</dbReference>
<dbReference type="GO" id="GO:0035251">
    <property type="term" value="F:UDP-glucosyltransferase activity"/>
    <property type="evidence" value="ECO:0007669"/>
    <property type="project" value="InterPro"/>
</dbReference>
<keyword evidence="1" id="KW-0808">Transferase</keyword>
<comment type="caution">
    <text evidence="2">The sequence shown here is derived from an EMBL/GenBank/DDBJ whole genome shotgun (WGS) entry which is preliminary data.</text>
</comment>
<reference evidence="2" key="1">
    <citation type="submission" date="2016-06" db="EMBL/GenBank/DDBJ databases">
        <title>Draft Genome sequence of the fungus Inonotus baumii.</title>
        <authorList>
            <person name="Zhu H."/>
            <person name="Lin W."/>
        </authorList>
    </citation>
    <scope>NUCLEOTIDE SEQUENCE</scope>
    <source>
        <strain evidence="2">821</strain>
    </source>
</reference>
<dbReference type="PANTHER" id="PTHR48049:SF132">
    <property type="entry name" value="GLYCOSYLTRANSFERASE"/>
    <property type="match status" value="1"/>
</dbReference>
<proteinExistence type="predicted"/>
<dbReference type="CDD" id="cd03784">
    <property type="entry name" value="GT1_Gtf-like"/>
    <property type="match status" value="1"/>
</dbReference>
<dbReference type="PANTHER" id="PTHR48049">
    <property type="entry name" value="GLYCOSYLTRANSFERASE"/>
    <property type="match status" value="1"/>
</dbReference>
<dbReference type="Proteomes" id="UP000757232">
    <property type="component" value="Unassembled WGS sequence"/>
</dbReference>
<sequence length="514" mass="56625">MQFPGGHIVALALPLWGHTKPLCALLAKIVRLRRAHATLFTDVTIRDKALNEVARQFAVDNDDGDTKHFIRVVALTPPPGPFQFDSYKAAFVEAYKTLCDGKPIAIAPDSDISYEAISVPQLAVMDFFCYEALIGIRSVSGTRVPVYAWQSGAATAVLHLFGPEDLAGRGDLAEKISQITTEDTETRDKEIEMAYRSFDGKLIELPGVPLMYDYEHAPQIAAIPINQAQVAVFVAYSNRFFSECDGVIHSTSRAFEGEALKKWQEWFGRKPSIAIGPLSPPASAEDIERERAVSPVGEEVEIFLNNALDKFGPNSAISFGTVWWSSEPEKIWTFIDVLLEQGIPFLLSHASPVATIPEEISTKVKVSGLGYISKWLPQQVILRHKACGWFVSHCGHNSVMESLTAGVPLICWPYDADQPTNAANVAYIHGAGYELFEVRNGDGLRPVHRLGDKAPAGSLEAVRQEAVDVFAMARSKDGEAKRAKAQWFSEHFAKTWEEGGEGWIELEKIVTGLQ</sequence>
<dbReference type="EMBL" id="LNZH02000119">
    <property type="protein sequence ID" value="OCB90746.1"/>
    <property type="molecule type" value="Genomic_DNA"/>
</dbReference>
<dbReference type="SUPFAM" id="SSF53756">
    <property type="entry name" value="UDP-Glycosyltransferase/glycogen phosphorylase"/>
    <property type="match status" value="1"/>
</dbReference>
<dbReference type="InterPro" id="IPR002213">
    <property type="entry name" value="UDP_glucos_trans"/>
</dbReference>
<evidence type="ECO:0000313" key="2">
    <source>
        <dbReference type="EMBL" id="OCB90746.1"/>
    </source>
</evidence>
<name>A0A9Q5I2Z8_SANBA</name>
<evidence type="ECO:0000256" key="1">
    <source>
        <dbReference type="ARBA" id="ARBA00022679"/>
    </source>
</evidence>
<dbReference type="InterPro" id="IPR050481">
    <property type="entry name" value="UDP-glycosyltransf_plant"/>
</dbReference>